<name>A0A1R2CIX8_9CILI</name>
<gene>
    <name evidence="2" type="ORF">SteCoe_8960</name>
</gene>
<feature type="region of interest" description="Disordered" evidence="1">
    <location>
        <begin position="1"/>
        <end position="43"/>
    </location>
</feature>
<feature type="compositionally biased region" description="Polar residues" evidence="1">
    <location>
        <begin position="11"/>
        <end position="28"/>
    </location>
</feature>
<evidence type="ECO:0000313" key="3">
    <source>
        <dbReference type="Proteomes" id="UP000187209"/>
    </source>
</evidence>
<dbReference type="Proteomes" id="UP000187209">
    <property type="component" value="Unassembled WGS sequence"/>
</dbReference>
<keyword evidence="3" id="KW-1185">Reference proteome</keyword>
<protein>
    <submittedName>
        <fullName evidence="2">Uncharacterized protein</fullName>
    </submittedName>
</protein>
<accession>A0A1R2CIX8</accession>
<dbReference type="AlphaFoldDB" id="A0A1R2CIX8"/>
<evidence type="ECO:0000256" key="1">
    <source>
        <dbReference type="SAM" id="MobiDB-lite"/>
    </source>
</evidence>
<reference evidence="2 3" key="1">
    <citation type="submission" date="2016-11" db="EMBL/GenBank/DDBJ databases">
        <title>The macronuclear genome of Stentor coeruleus: a giant cell with tiny introns.</title>
        <authorList>
            <person name="Slabodnick M."/>
            <person name="Ruby J.G."/>
            <person name="Reiff S.B."/>
            <person name="Swart E.C."/>
            <person name="Gosai S."/>
            <person name="Prabakaran S."/>
            <person name="Witkowska E."/>
            <person name="Larue G.E."/>
            <person name="Fisher S."/>
            <person name="Freeman R.M."/>
            <person name="Gunawardena J."/>
            <person name="Chu W."/>
            <person name="Stover N.A."/>
            <person name="Gregory B.D."/>
            <person name="Nowacki M."/>
            <person name="Derisi J."/>
            <person name="Roy S.W."/>
            <person name="Marshall W.F."/>
            <person name="Sood P."/>
        </authorList>
    </citation>
    <scope>NUCLEOTIDE SEQUENCE [LARGE SCALE GENOMIC DNA]</scope>
    <source>
        <strain evidence="2">WM001</strain>
    </source>
</reference>
<evidence type="ECO:0000313" key="2">
    <source>
        <dbReference type="EMBL" id="OMJ88953.1"/>
    </source>
</evidence>
<dbReference type="EMBL" id="MPUH01000137">
    <property type="protein sequence ID" value="OMJ88953.1"/>
    <property type="molecule type" value="Genomic_DNA"/>
</dbReference>
<proteinExistence type="predicted"/>
<organism evidence="2 3">
    <name type="scientific">Stentor coeruleus</name>
    <dbReference type="NCBI Taxonomy" id="5963"/>
    <lineage>
        <taxon>Eukaryota</taxon>
        <taxon>Sar</taxon>
        <taxon>Alveolata</taxon>
        <taxon>Ciliophora</taxon>
        <taxon>Postciliodesmatophora</taxon>
        <taxon>Heterotrichea</taxon>
        <taxon>Heterotrichida</taxon>
        <taxon>Stentoridae</taxon>
        <taxon>Stentor</taxon>
    </lineage>
</organism>
<sequence>MQYPKTCNILKRQQTPKAKNSRPMTGTSLGPGKYNIPKHNPSPSYEFQKSPRFCLDDKGPIANIFHRVTEKQKQEIVSRIEKNKELASISPAKRAKLAQEKAYKKSVRADVTKLTQRQIYLEKKQKKQTILKDKFRKLNYRMNLPEVLDVRLSWIIISIGVGIGNTIRNLIKNRKKLRVRSLKLLLWLKQICRCIGKIVLLKKKYKYTRSVRKIKINLIPIIHLWVNQRKKRYKKAILLVIEKKNSSNHLVSMIMQWKSKVIFIQKMMKNALFFKLSLYESLLYRWNQAEYNLLEEPTENKFKKRRTISMRSSKTKFQNEGFSTIPIDIKMFLIRKTIREIMKQYFIDLHKFKIEYNKIKKANKINRLILNKDSFQEYPIRPEKPDIYNSFTEEKFINLINIALQERSNWSAVLQNQQKIFSRSYRPRIRIL</sequence>
<comment type="caution">
    <text evidence="2">The sequence shown here is derived from an EMBL/GenBank/DDBJ whole genome shotgun (WGS) entry which is preliminary data.</text>
</comment>